<proteinExistence type="predicted"/>
<gene>
    <name evidence="2" type="ORF">J0A66_22870</name>
</gene>
<dbReference type="Proteomes" id="UP000664654">
    <property type="component" value="Unassembled WGS sequence"/>
</dbReference>
<name>A0A939DUD0_9ALTE</name>
<protein>
    <submittedName>
        <fullName evidence="2">YbgA family protein</fullName>
    </submittedName>
</protein>
<feature type="non-terminal residue" evidence="2">
    <location>
        <position position="85"/>
    </location>
</feature>
<dbReference type="InterPro" id="IPR013560">
    <property type="entry name" value="DUF1722"/>
</dbReference>
<dbReference type="RefSeq" id="WP_206576081.1">
    <property type="nucleotide sequence ID" value="NZ_JAFKCV010000344.1"/>
</dbReference>
<reference evidence="2" key="1">
    <citation type="submission" date="2021-03" db="EMBL/GenBank/DDBJ databases">
        <title>novel species isolated from a fishpond in China.</title>
        <authorList>
            <person name="Lu H."/>
            <person name="Cai Z."/>
        </authorList>
    </citation>
    <scope>NUCLEOTIDE SEQUENCE</scope>
    <source>
        <strain evidence="2">JCM 30855</strain>
    </source>
</reference>
<dbReference type="Pfam" id="PF08349">
    <property type="entry name" value="DUF1722"/>
    <property type="match status" value="1"/>
</dbReference>
<dbReference type="AlphaFoldDB" id="A0A939DUD0"/>
<dbReference type="PANTHER" id="PTHR30087:SF0">
    <property type="entry name" value="INNER MEMBRANE PROTEIN"/>
    <property type="match status" value="1"/>
</dbReference>
<feature type="domain" description="DUF1722" evidence="1">
    <location>
        <begin position="17"/>
        <end position="83"/>
    </location>
</feature>
<accession>A0A939DUD0</accession>
<comment type="caution">
    <text evidence="2">The sequence shown here is derived from an EMBL/GenBank/DDBJ whole genome shotgun (WGS) entry which is preliminary data.</text>
</comment>
<evidence type="ECO:0000259" key="1">
    <source>
        <dbReference type="Pfam" id="PF08349"/>
    </source>
</evidence>
<dbReference type="PANTHER" id="PTHR30087">
    <property type="entry name" value="INNER MEMBRANE PROTEIN"/>
    <property type="match status" value="1"/>
</dbReference>
<keyword evidence="3" id="KW-1185">Reference proteome</keyword>
<dbReference type="EMBL" id="JAFKCV010000344">
    <property type="protein sequence ID" value="MBN7828081.1"/>
    <property type="molecule type" value="Genomic_DNA"/>
</dbReference>
<organism evidence="2 3">
    <name type="scientific">Bowmanella dokdonensis</name>
    <dbReference type="NCBI Taxonomy" id="751969"/>
    <lineage>
        <taxon>Bacteria</taxon>
        <taxon>Pseudomonadati</taxon>
        <taxon>Pseudomonadota</taxon>
        <taxon>Gammaproteobacteria</taxon>
        <taxon>Alteromonadales</taxon>
        <taxon>Alteromonadaceae</taxon>
        <taxon>Bowmanella</taxon>
    </lineage>
</organism>
<evidence type="ECO:0000313" key="3">
    <source>
        <dbReference type="Proteomes" id="UP000664654"/>
    </source>
</evidence>
<evidence type="ECO:0000313" key="2">
    <source>
        <dbReference type="EMBL" id="MBN7828081.1"/>
    </source>
</evidence>
<sequence>MASLSVHALVKFHSRHKLLVMAYSPVLYRALGRLVAQAKGQEHTIAQEYLALMMQALSKPTNRRKHTNVLMHMQGYFKRDLMPAD</sequence>